<dbReference type="RefSeq" id="WP_006898207.1">
    <property type="nucleotide sequence ID" value="NZ_LSRF01000058.1"/>
</dbReference>
<protein>
    <submittedName>
        <fullName evidence="1">Uncharacterized protein</fullName>
    </submittedName>
</protein>
<dbReference type="InterPro" id="IPR003787">
    <property type="entry name" value="Sulphur_relay_DsrE/F-like"/>
</dbReference>
<gene>
    <name evidence="1" type="ORF">AXK60_19740</name>
</gene>
<accession>A0A138A0M3</accession>
<dbReference type="AlphaFoldDB" id="A0A138A0M3"/>
<dbReference type="PANTHER" id="PTHR37691">
    <property type="entry name" value="BLR3518 PROTEIN"/>
    <property type="match status" value="1"/>
</dbReference>
<organism evidence="1 2">
    <name type="scientific">Tsukamurella pseudospumae</name>
    <dbReference type="NCBI Taxonomy" id="239498"/>
    <lineage>
        <taxon>Bacteria</taxon>
        <taxon>Bacillati</taxon>
        <taxon>Actinomycetota</taxon>
        <taxon>Actinomycetes</taxon>
        <taxon>Mycobacteriales</taxon>
        <taxon>Tsukamurellaceae</taxon>
        <taxon>Tsukamurella</taxon>
    </lineage>
</organism>
<dbReference type="Pfam" id="PF02635">
    <property type="entry name" value="DsrE"/>
    <property type="match status" value="1"/>
</dbReference>
<reference evidence="2" key="1">
    <citation type="submission" date="2016-02" db="EMBL/GenBank/DDBJ databases">
        <authorList>
            <person name="Wen L."/>
            <person name="He K."/>
            <person name="Yang H."/>
        </authorList>
    </citation>
    <scope>NUCLEOTIDE SEQUENCE [LARGE SCALE GENOMIC DNA]</scope>
    <source>
        <strain evidence="2">JCM 15929</strain>
    </source>
</reference>
<dbReference type="OrthoDB" id="5113984at2"/>
<proteinExistence type="predicted"/>
<dbReference type="Gene3D" id="3.40.1260.10">
    <property type="entry name" value="DsrEFH-like"/>
    <property type="match status" value="1"/>
</dbReference>
<dbReference type="EMBL" id="LSRF01000058">
    <property type="protein sequence ID" value="KXP03983.1"/>
    <property type="molecule type" value="Genomic_DNA"/>
</dbReference>
<sequence>MTDHPTPLRVVFAVNTTPTAVVRAIHNLLDAATEPVTIEVVCFGPGLDAALRCSDISLEMRALIDSASITVKACRNSLEGRGLGDDDLLMGVEMVPAAVLHLARRQRDGWSQLYT</sequence>
<name>A0A138A0M3_9ACTN</name>
<dbReference type="Proteomes" id="UP000070258">
    <property type="component" value="Unassembled WGS sequence"/>
</dbReference>
<evidence type="ECO:0000313" key="2">
    <source>
        <dbReference type="Proteomes" id="UP000070258"/>
    </source>
</evidence>
<comment type="caution">
    <text evidence="1">The sequence shown here is derived from an EMBL/GenBank/DDBJ whole genome shotgun (WGS) entry which is preliminary data.</text>
</comment>
<evidence type="ECO:0000313" key="1">
    <source>
        <dbReference type="EMBL" id="KXP03983.1"/>
    </source>
</evidence>
<dbReference type="PANTHER" id="PTHR37691:SF1">
    <property type="entry name" value="BLR3518 PROTEIN"/>
    <property type="match status" value="1"/>
</dbReference>
<dbReference type="SUPFAM" id="SSF75169">
    <property type="entry name" value="DsrEFH-like"/>
    <property type="match status" value="1"/>
</dbReference>
<dbReference type="STRING" id="239498.AXK60_19740"/>
<dbReference type="InterPro" id="IPR027396">
    <property type="entry name" value="DsrEFH-like"/>
</dbReference>